<keyword evidence="2" id="KW-0326">Glycosidase</keyword>
<dbReference type="EMBL" id="DRGN01000063">
    <property type="protein sequence ID" value="HET99663.1"/>
    <property type="molecule type" value="Genomic_DNA"/>
</dbReference>
<dbReference type="GO" id="GO:0006047">
    <property type="term" value="P:UDP-N-acetylglucosamine metabolic process"/>
    <property type="evidence" value="ECO:0007669"/>
    <property type="project" value="InterPro"/>
</dbReference>
<dbReference type="SUPFAM" id="SSF53756">
    <property type="entry name" value="UDP-Glycosyltransferase/glycogen phosphorylase"/>
    <property type="match status" value="1"/>
</dbReference>
<dbReference type="Gene3D" id="3.40.50.2000">
    <property type="entry name" value="Glycogen Phosphorylase B"/>
    <property type="match status" value="2"/>
</dbReference>
<dbReference type="InterPro" id="IPR003331">
    <property type="entry name" value="UDP_GlcNAc_Epimerase_2_dom"/>
</dbReference>
<gene>
    <name evidence="2" type="primary">neuC</name>
    <name evidence="2" type="ORF">ENH89_04715</name>
</gene>
<dbReference type="NCBIfam" id="TIGR03568">
    <property type="entry name" value="NeuC_NnaA"/>
    <property type="match status" value="1"/>
</dbReference>
<dbReference type="PANTHER" id="PTHR43174">
    <property type="entry name" value="UDP-N-ACETYLGLUCOSAMINE 2-EPIMERASE"/>
    <property type="match status" value="1"/>
</dbReference>
<feature type="domain" description="UDP-N-acetylglucosamine 2-epimerase" evidence="1">
    <location>
        <begin position="66"/>
        <end position="330"/>
    </location>
</feature>
<evidence type="ECO:0000313" key="3">
    <source>
        <dbReference type="Proteomes" id="UP000885680"/>
    </source>
</evidence>
<dbReference type="InterPro" id="IPR029767">
    <property type="entry name" value="WecB-like"/>
</dbReference>
<sequence>MFDRTHGRGSGQGDSCMRRILVVVSGRADASPMTPVITALAVRGFSVPISEPVTGEYAPTNPAVRMAGQLRWVTQDIEEHLPDIVLLLGDRYETLAAAAAATLARVPIAHIHGGEASFGSFDNQIRDAVTKLAHIHLVAAEPFRERLMAIGEDPVHIYTVGAPGLDNFPNLPKRTLGKYFLVTYHPPTLAETGGIKALLKALDFFPDYRVIWTGSNADPGGQEIENAVIAWGKADRWTFLALDAYLKLARNAAAIIGNSSAGIIEAPALEVPTVNVGPRQDGRLKGPSVMDCREHHAEIGAAIHRALAFVGPFDNPYGGPGASAKIADVLADIDLDGILVKRWSS</sequence>
<evidence type="ECO:0000313" key="2">
    <source>
        <dbReference type="EMBL" id="HET99663.1"/>
    </source>
</evidence>
<reference evidence="2" key="1">
    <citation type="journal article" date="2020" name="mSystems">
        <title>Genome- and Community-Level Interaction Insights into Carbon Utilization and Element Cycling Functions of Hydrothermarchaeota in Hydrothermal Sediment.</title>
        <authorList>
            <person name="Zhou Z."/>
            <person name="Liu Y."/>
            <person name="Xu W."/>
            <person name="Pan J."/>
            <person name="Luo Z.H."/>
            <person name="Li M."/>
        </authorList>
    </citation>
    <scope>NUCLEOTIDE SEQUENCE</scope>
    <source>
        <strain evidence="2">HyVt-347</strain>
    </source>
</reference>
<comment type="caution">
    <text evidence="2">The sequence shown here is derived from an EMBL/GenBank/DDBJ whole genome shotgun (WGS) entry which is preliminary data.</text>
</comment>
<dbReference type="EC" id="3.2.1.183" evidence="2"/>
<dbReference type="Pfam" id="PF02350">
    <property type="entry name" value="Epimerase_2"/>
    <property type="match status" value="1"/>
</dbReference>
<protein>
    <submittedName>
        <fullName evidence="2">UDP-N-acetylglucosamine 2-epimerase (Hydrolyzing)</fullName>
        <ecNumber evidence="2">3.2.1.183</ecNumber>
    </submittedName>
</protein>
<dbReference type="GO" id="GO:0004553">
    <property type="term" value="F:hydrolase activity, hydrolyzing O-glycosyl compounds"/>
    <property type="evidence" value="ECO:0007669"/>
    <property type="project" value="InterPro"/>
</dbReference>
<dbReference type="Proteomes" id="UP000885680">
    <property type="component" value="Unassembled WGS sequence"/>
</dbReference>
<dbReference type="PANTHER" id="PTHR43174:SF3">
    <property type="entry name" value="UDP-N-ACETYLGLUCOSAMINE 2-EPIMERASE"/>
    <property type="match status" value="1"/>
</dbReference>
<dbReference type="AlphaFoldDB" id="A0A9C9NEG8"/>
<name>A0A9C9NEG8_9HYPH</name>
<keyword evidence="2" id="KW-0378">Hydrolase</keyword>
<proteinExistence type="predicted"/>
<evidence type="ECO:0000259" key="1">
    <source>
        <dbReference type="Pfam" id="PF02350"/>
    </source>
</evidence>
<accession>A0A9C9NEG8</accession>
<organism evidence="2 3">
    <name type="scientific">Aurantimonas coralicida</name>
    <dbReference type="NCBI Taxonomy" id="182270"/>
    <lineage>
        <taxon>Bacteria</taxon>
        <taxon>Pseudomonadati</taxon>
        <taxon>Pseudomonadota</taxon>
        <taxon>Alphaproteobacteria</taxon>
        <taxon>Hyphomicrobiales</taxon>
        <taxon>Aurantimonadaceae</taxon>
        <taxon>Aurantimonas</taxon>
    </lineage>
</organism>
<dbReference type="InterPro" id="IPR020004">
    <property type="entry name" value="UDP-GlcNAc_Epase"/>
</dbReference>